<gene>
    <name evidence="1" type="ORF">CLUMA_CG007811</name>
</gene>
<protein>
    <submittedName>
        <fullName evidence="1">CLUMA_CG007811, isoform A</fullName>
    </submittedName>
</protein>
<proteinExistence type="predicted"/>
<organism evidence="1 2">
    <name type="scientific">Clunio marinus</name>
    <dbReference type="NCBI Taxonomy" id="568069"/>
    <lineage>
        <taxon>Eukaryota</taxon>
        <taxon>Metazoa</taxon>
        <taxon>Ecdysozoa</taxon>
        <taxon>Arthropoda</taxon>
        <taxon>Hexapoda</taxon>
        <taxon>Insecta</taxon>
        <taxon>Pterygota</taxon>
        <taxon>Neoptera</taxon>
        <taxon>Endopterygota</taxon>
        <taxon>Diptera</taxon>
        <taxon>Nematocera</taxon>
        <taxon>Chironomoidea</taxon>
        <taxon>Chironomidae</taxon>
        <taxon>Clunio</taxon>
    </lineage>
</organism>
<keyword evidence="2" id="KW-1185">Reference proteome</keyword>
<sequence length="111" mass="13261">MKLNFCITPALVDWLKKLWCFLLMPHAGTKQKQIIKSLIKINLCPAEKRRRRKIKENSRKRKQNKIVKSFRGEVQERDFCVFVPCFLPMLRWVVEGSQRTHNVKHILNNLC</sequence>
<dbReference type="Proteomes" id="UP000183832">
    <property type="component" value="Unassembled WGS sequence"/>
</dbReference>
<dbReference type="EMBL" id="CVRI01000038">
    <property type="protein sequence ID" value="CRK94296.1"/>
    <property type="molecule type" value="Genomic_DNA"/>
</dbReference>
<evidence type="ECO:0000313" key="1">
    <source>
        <dbReference type="EMBL" id="CRK94296.1"/>
    </source>
</evidence>
<dbReference type="AlphaFoldDB" id="A0A1J1I1U4"/>
<reference evidence="1 2" key="1">
    <citation type="submission" date="2015-04" db="EMBL/GenBank/DDBJ databases">
        <authorList>
            <person name="Syromyatnikov M.Y."/>
            <person name="Popov V.N."/>
        </authorList>
    </citation>
    <scope>NUCLEOTIDE SEQUENCE [LARGE SCALE GENOMIC DNA]</scope>
</reference>
<accession>A0A1J1I1U4</accession>
<evidence type="ECO:0000313" key="2">
    <source>
        <dbReference type="Proteomes" id="UP000183832"/>
    </source>
</evidence>
<name>A0A1J1I1U4_9DIPT</name>